<evidence type="ECO:0000256" key="1">
    <source>
        <dbReference type="SAM" id="MobiDB-lite"/>
    </source>
</evidence>
<feature type="region of interest" description="Disordered" evidence="1">
    <location>
        <begin position="56"/>
        <end position="153"/>
    </location>
</feature>
<feature type="compositionally biased region" description="Low complexity" evidence="1">
    <location>
        <begin position="98"/>
        <end position="121"/>
    </location>
</feature>
<feature type="compositionally biased region" description="Acidic residues" evidence="1">
    <location>
        <begin position="419"/>
        <end position="435"/>
    </location>
</feature>
<accession>A0A8H4UKS6</accession>
<reference evidence="2" key="2">
    <citation type="submission" date="2020-05" db="EMBL/GenBank/DDBJ databases">
        <authorList>
            <person name="Kim H.-S."/>
            <person name="Proctor R.H."/>
            <person name="Brown D.W."/>
        </authorList>
    </citation>
    <scope>NUCLEOTIDE SEQUENCE</scope>
    <source>
        <strain evidence="2">NRRL 22465</strain>
    </source>
</reference>
<sequence>MQTPIHLPLWTASLRPPYFGDSVPPRVRVSQTSAKVGLCCTDGELLGIRASSWRKAGPSWKHIPFTQKPVSVSKSSTDEQTQEAPSRKGHQKRHKTDSTTSTGSPSSTNLTSTDASTATPSITPPPDTVQKQMANSRQRGRRSGLQIASDDPRQTSILQYQALRQTCAPSLNRSLVGDEPASMPETSVDTEMASIQPDTLQEAVEAEPEQPKGEDAIGSLPSLEPRTPLSAEMMDSEVASLPETGSDHNQQTDAPSAGSSPGKRMRKRRRKNKKKGSVASKEATEGTSDPIMITTEETTAVQSEEPQAPQEAKELNKKNKNKTGALQEGGNGRVDTETQRDFTAPGGLTKGQSETTPNLSERGDMVQELKRNPGQDQTGTPQAKLHTREARPQNGKEKAQSPAGSSEGDDDSEARMALDMEDFSNEGSDYSDDIEDLRSEWETDDEDMDDGASDYY</sequence>
<proteinExistence type="predicted"/>
<feature type="compositionally biased region" description="Basic and acidic residues" evidence="1">
    <location>
        <begin position="361"/>
        <end position="373"/>
    </location>
</feature>
<dbReference type="AlphaFoldDB" id="A0A8H4UKS6"/>
<gene>
    <name evidence="2" type="ORF">FZEAL_5401</name>
</gene>
<dbReference type="Proteomes" id="UP000635477">
    <property type="component" value="Unassembled WGS sequence"/>
</dbReference>
<feature type="compositionally biased region" description="Basic residues" evidence="1">
    <location>
        <begin position="263"/>
        <end position="276"/>
    </location>
</feature>
<comment type="caution">
    <text evidence="2">The sequence shown here is derived from an EMBL/GenBank/DDBJ whole genome shotgun (WGS) entry which is preliminary data.</text>
</comment>
<feature type="compositionally biased region" description="Polar residues" evidence="1">
    <location>
        <begin position="295"/>
        <end position="305"/>
    </location>
</feature>
<keyword evidence="3" id="KW-1185">Reference proteome</keyword>
<reference evidence="2" key="1">
    <citation type="journal article" date="2020" name="BMC Genomics">
        <title>Correction to: Identification and distribution of gene clusters required for synthesis of sphingolipid metabolism inhibitors in diverse species of the filamentous fungus Fusarium.</title>
        <authorList>
            <person name="Kim H.S."/>
            <person name="Lohmar J.M."/>
            <person name="Busman M."/>
            <person name="Brown D.W."/>
            <person name="Naumann T.A."/>
            <person name="Divon H.H."/>
            <person name="Lysoe E."/>
            <person name="Uhlig S."/>
            <person name="Proctor R.H."/>
        </authorList>
    </citation>
    <scope>NUCLEOTIDE SEQUENCE</scope>
    <source>
        <strain evidence="2">NRRL 22465</strain>
    </source>
</reference>
<dbReference type="EMBL" id="JABEYC010000391">
    <property type="protein sequence ID" value="KAF4978156.1"/>
    <property type="molecule type" value="Genomic_DNA"/>
</dbReference>
<protein>
    <submittedName>
        <fullName evidence="2">Uncharacterized protein</fullName>
    </submittedName>
</protein>
<feature type="compositionally biased region" description="Acidic residues" evidence="1">
    <location>
        <begin position="442"/>
        <end position="456"/>
    </location>
</feature>
<name>A0A8H4UKS6_9HYPO</name>
<evidence type="ECO:0000313" key="3">
    <source>
        <dbReference type="Proteomes" id="UP000635477"/>
    </source>
</evidence>
<feature type="compositionally biased region" description="Polar residues" evidence="1">
    <location>
        <begin position="68"/>
        <end position="84"/>
    </location>
</feature>
<feature type="compositionally biased region" description="Polar residues" evidence="1">
    <location>
        <begin position="247"/>
        <end position="259"/>
    </location>
</feature>
<feature type="region of interest" description="Disordered" evidence="1">
    <location>
        <begin position="171"/>
        <end position="456"/>
    </location>
</feature>
<feature type="compositionally biased region" description="Basic and acidic residues" evidence="1">
    <location>
        <begin position="386"/>
        <end position="399"/>
    </location>
</feature>
<feature type="compositionally biased region" description="Polar residues" evidence="1">
    <location>
        <begin position="350"/>
        <end position="359"/>
    </location>
</feature>
<evidence type="ECO:0000313" key="2">
    <source>
        <dbReference type="EMBL" id="KAF4978156.1"/>
    </source>
</evidence>
<organism evidence="2 3">
    <name type="scientific">Fusarium zealandicum</name>
    <dbReference type="NCBI Taxonomy" id="1053134"/>
    <lineage>
        <taxon>Eukaryota</taxon>
        <taxon>Fungi</taxon>
        <taxon>Dikarya</taxon>
        <taxon>Ascomycota</taxon>
        <taxon>Pezizomycotina</taxon>
        <taxon>Sordariomycetes</taxon>
        <taxon>Hypocreomycetidae</taxon>
        <taxon>Hypocreales</taxon>
        <taxon>Nectriaceae</taxon>
        <taxon>Fusarium</taxon>
        <taxon>Fusarium staphyleae species complex</taxon>
    </lineage>
</organism>